<dbReference type="EMBL" id="QXEV01000014">
    <property type="protein sequence ID" value="RIA75624.1"/>
    <property type="molecule type" value="Genomic_DNA"/>
</dbReference>
<feature type="domain" description="Impact N-terminal" evidence="2">
    <location>
        <begin position="14"/>
        <end position="119"/>
    </location>
</feature>
<evidence type="ECO:0000313" key="4">
    <source>
        <dbReference type="Proteomes" id="UP000266506"/>
    </source>
</evidence>
<evidence type="ECO:0000259" key="2">
    <source>
        <dbReference type="Pfam" id="PF01205"/>
    </source>
</evidence>
<dbReference type="Pfam" id="PF01205">
    <property type="entry name" value="Impact_N"/>
    <property type="match status" value="1"/>
</dbReference>
<dbReference type="InterPro" id="IPR001498">
    <property type="entry name" value="Impact_N"/>
</dbReference>
<keyword evidence="4" id="KW-1185">Reference proteome</keyword>
<dbReference type="GO" id="GO:0005737">
    <property type="term" value="C:cytoplasm"/>
    <property type="evidence" value="ECO:0007669"/>
    <property type="project" value="TreeGrafter"/>
</dbReference>
<dbReference type="InterPro" id="IPR020568">
    <property type="entry name" value="Ribosomal_Su5_D2-typ_SF"/>
</dbReference>
<accession>A0A397S0B8</accession>
<dbReference type="RefSeq" id="WP_119016413.1">
    <property type="nucleotide sequence ID" value="NZ_QXEV01000014.1"/>
</dbReference>
<dbReference type="OrthoDB" id="9813771at2"/>
<dbReference type="SUPFAM" id="SSF54211">
    <property type="entry name" value="Ribosomal protein S5 domain 2-like"/>
    <property type="match status" value="1"/>
</dbReference>
<reference evidence="3 4" key="1">
    <citation type="submission" date="2018-08" db="EMBL/GenBank/DDBJ databases">
        <title>Genomic Encyclopedia of Archaeal and Bacterial Type Strains, Phase II (KMG-II): from individual species to whole genera.</title>
        <authorList>
            <person name="Goeker M."/>
        </authorList>
    </citation>
    <scope>NUCLEOTIDE SEQUENCE [LARGE SCALE GENOMIC DNA]</scope>
    <source>
        <strain evidence="3 4">ATCC 27112</strain>
    </source>
</reference>
<dbReference type="InterPro" id="IPR036956">
    <property type="entry name" value="Impact_N_sf"/>
</dbReference>
<dbReference type="InParanoid" id="A0A397S0B8"/>
<name>A0A397S0B8_9MOLU</name>
<dbReference type="GO" id="GO:0006446">
    <property type="term" value="P:regulation of translational initiation"/>
    <property type="evidence" value="ECO:0007669"/>
    <property type="project" value="TreeGrafter"/>
</dbReference>
<gene>
    <name evidence="3" type="ORF">EI71_01281</name>
</gene>
<dbReference type="PROSITE" id="PS00910">
    <property type="entry name" value="UPF0029"/>
    <property type="match status" value="1"/>
</dbReference>
<dbReference type="InterPro" id="IPR023582">
    <property type="entry name" value="Impact"/>
</dbReference>
<dbReference type="AlphaFoldDB" id="A0A397S0B8"/>
<proteinExistence type="inferred from homology"/>
<dbReference type="Gene3D" id="3.30.230.30">
    <property type="entry name" value="Impact, N-terminal domain"/>
    <property type="match status" value="1"/>
</dbReference>
<dbReference type="InterPro" id="IPR015796">
    <property type="entry name" value="Impact_YigZ-like"/>
</dbReference>
<evidence type="ECO:0000256" key="1">
    <source>
        <dbReference type="ARBA" id="ARBA00007665"/>
    </source>
</evidence>
<protein>
    <submittedName>
        <fullName evidence="3">Putative YigZ family protein</fullName>
    </submittedName>
</protein>
<dbReference type="Proteomes" id="UP000266506">
    <property type="component" value="Unassembled WGS sequence"/>
</dbReference>
<dbReference type="PANTHER" id="PTHR16301:SF20">
    <property type="entry name" value="IMPACT FAMILY MEMBER YIGZ"/>
    <property type="match status" value="1"/>
</dbReference>
<dbReference type="FunCoup" id="A0A397S0B8">
    <property type="interactions" value="31"/>
</dbReference>
<organism evidence="3 4">
    <name type="scientific">Anaeroplasma bactoclasticum</name>
    <dbReference type="NCBI Taxonomy" id="2088"/>
    <lineage>
        <taxon>Bacteria</taxon>
        <taxon>Bacillati</taxon>
        <taxon>Mycoplasmatota</taxon>
        <taxon>Mollicutes</taxon>
        <taxon>Anaeroplasmatales</taxon>
        <taxon>Anaeroplasmataceae</taxon>
        <taxon>Anaeroplasma</taxon>
    </lineage>
</organism>
<comment type="similarity">
    <text evidence="1">Belongs to the IMPACT family.</text>
</comment>
<comment type="caution">
    <text evidence="3">The sequence shown here is derived from an EMBL/GenBank/DDBJ whole genome shotgun (WGS) entry which is preliminary data.</text>
</comment>
<evidence type="ECO:0000313" key="3">
    <source>
        <dbReference type="EMBL" id="RIA75624.1"/>
    </source>
</evidence>
<dbReference type="NCBIfam" id="TIGR00257">
    <property type="entry name" value="IMPACT_YIGZ"/>
    <property type="match status" value="1"/>
</dbReference>
<sequence length="205" mass="23281">MRIKDTYENTIVIQKSIFITRIFRVDSISMVEEKLAEIRKKHYDAKHNCYAYILGDNQEIQKASDDGEPQKTAGAPMLDVLKKNNMTNILAIVTRYFGGILLGAGGLVRAYSSSVSECLKLATLYDTKLQTKFSLITSYQGYNTLLKVIPYITLEDTSFTDQVLITGSLDIDKYELFKEDLYKYKINGDTLTKLGDFQVEVPIEE</sequence>
<dbReference type="InterPro" id="IPR020569">
    <property type="entry name" value="UPF0029_Impact_CS"/>
</dbReference>
<dbReference type="PANTHER" id="PTHR16301">
    <property type="entry name" value="IMPACT-RELATED"/>
    <property type="match status" value="1"/>
</dbReference>